<comment type="caution">
    <text evidence="1">The sequence shown here is derived from an EMBL/GenBank/DDBJ whole genome shotgun (WGS) entry which is preliminary data.</text>
</comment>
<dbReference type="Gene3D" id="1.50.10.20">
    <property type="match status" value="1"/>
</dbReference>
<gene>
    <name evidence="1" type="ORF">B0A48_03194</name>
</gene>
<protein>
    <recommendedName>
        <fullName evidence="3">Glycoside hydrolase family 76 protein</fullName>
    </recommendedName>
</protein>
<dbReference type="PANTHER" id="PTHR47791">
    <property type="entry name" value="MEIOTICALLY UP-REGULATED GENE 191 PROTEIN"/>
    <property type="match status" value="1"/>
</dbReference>
<dbReference type="PANTHER" id="PTHR47791:SF2">
    <property type="entry name" value="ENDO MANNANASE, GH76 FAMILY (EUROFUNG)"/>
    <property type="match status" value="1"/>
</dbReference>
<dbReference type="InParanoid" id="A0A1V8TJC0"/>
<sequence length="505" mass="56201">MQTTYWNGTYWPGALQWVDAFLDTLLIASVRSLTNELQGPSIDAMRSSASKARRQAEIETYLSQVEAYYGGEDTIQIFDAAYDDAQWVVLEWLTAIRLLQQYNSDSGSSIGRLGIARFAHRARLFYNIVQDEFDTSLCDGGITWNPTLATYKNAITNELFISSSIAMYLYFPGDEDTDPYPHPDYLSLTNITLPALPVAKAHDAVYLENTINAYAWFKSHNFTNAQGLIVDGFHLSDNQTTCDKRNEMVYTYNQGVVLSGLRGLWEATGEVSYLVDGYTLIATVINATGWNADTAVEAAQWSGLGRNGIMEDYCDAPASCSQDSQIFKGIYYEHLDLFCEPLPTGTPLVVGVTKLADADLASSHAAICLSYLPWIEHNALAALQTRNDSAIVGGWWGASYVNHSQSAAPYWTAALPTDSWDERNQPWVLSQTPWACRGLACSSRERRKSPSTRRSSRRRNLYLTARDRNDKGRGRTVETQGSGLGVVKAANDFSYRARVQGREQS</sequence>
<accession>A0A1V8TJC0</accession>
<proteinExistence type="predicted"/>
<reference evidence="2" key="1">
    <citation type="submission" date="2017-03" db="EMBL/GenBank/DDBJ databases">
        <title>Genomes of endolithic fungi from Antarctica.</title>
        <authorList>
            <person name="Coleine C."/>
            <person name="Masonjones S."/>
            <person name="Stajich J.E."/>
        </authorList>
    </citation>
    <scope>NUCLEOTIDE SEQUENCE [LARGE SCALE GENOMIC DNA]</scope>
    <source>
        <strain evidence="2">CCFEE 5527</strain>
    </source>
</reference>
<organism evidence="1 2">
    <name type="scientific">Cryoendolithus antarcticus</name>
    <dbReference type="NCBI Taxonomy" id="1507870"/>
    <lineage>
        <taxon>Eukaryota</taxon>
        <taxon>Fungi</taxon>
        <taxon>Dikarya</taxon>
        <taxon>Ascomycota</taxon>
        <taxon>Pezizomycotina</taxon>
        <taxon>Dothideomycetes</taxon>
        <taxon>Dothideomycetidae</taxon>
        <taxon>Cladosporiales</taxon>
        <taxon>Cladosporiaceae</taxon>
        <taxon>Cryoendolithus</taxon>
    </lineage>
</organism>
<dbReference type="SUPFAM" id="SSF48208">
    <property type="entry name" value="Six-hairpin glycosidases"/>
    <property type="match status" value="1"/>
</dbReference>
<dbReference type="Pfam" id="PF03663">
    <property type="entry name" value="Glyco_hydro_76"/>
    <property type="match status" value="1"/>
</dbReference>
<evidence type="ECO:0000313" key="2">
    <source>
        <dbReference type="Proteomes" id="UP000192596"/>
    </source>
</evidence>
<dbReference type="AlphaFoldDB" id="A0A1V8TJC0"/>
<dbReference type="InterPro" id="IPR053169">
    <property type="entry name" value="MUG_Protein"/>
</dbReference>
<name>A0A1V8TJC0_9PEZI</name>
<keyword evidence="2" id="KW-1185">Reference proteome</keyword>
<dbReference type="InterPro" id="IPR008928">
    <property type="entry name" value="6-hairpin_glycosidase_sf"/>
</dbReference>
<evidence type="ECO:0000313" key="1">
    <source>
        <dbReference type="EMBL" id="OQO11467.1"/>
    </source>
</evidence>
<dbReference type="STRING" id="1507870.A0A1V8TJC0"/>
<dbReference type="InterPro" id="IPR005198">
    <property type="entry name" value="Glyco_hydro_76"/>
</dbReference>
<dbReference type="EMBL" id="NAJO01000006">
    <property type="protein sequence ID" value="OQO11467.1"/>
    <property type="molecule type" value="Genomic_DNA"/>
</dbReference>
<evidence type="ECO:0008006" key="3">
    <source>
        <dbReference type="Google" id="ProtNLM"/>
    </source>
</evidence>
<dbReference type="Proteomes" id="UP000192596">
    <property type="component" value="Unassembled WGS sequence"/>
</dbReference>
<dbReference type="OrthoDB" id="4104179at2759"/>
<dbReference type="GO" id="GO:0005975">
    <property type="term" value="P:carbohydrate metabolic process"/>
    <property type="evidence" value="ECO:0007669"/>
    <property type="project" value="InterPro"/>
</dbReference>